<dbReference type="InterPro" id="IPR025113">
    <property type="entry name" value="TRL-like"/>
</dbReference>
<dbReference type="STRING" id="1817883.A3G31_00080"/>
<dbReference type="PROSITE" id="PS51257">
    <property type="entry name" value="PROKAR_LIPOPROTEIN"/>
    <property type="match status" value="1"/>
</dbReference>
<gene>
    <name evidence="2" type="ORF">A3G31_00080</name>
</gene>
<evidence type="ECO:0000256" key="1">
    <source>
        <dbReference type="SAM" id="Phobius"/>
    </source>
</evidence>
<keyword evidence="1" id="KW-0812">Transmembrane</keyword>
<accession>A0A1F7SHS7</accession>
<protein>
    <submittedName>
        <fullName evidence="2">Uncharacterized protein</fullName>
    </submittedName>
</protein>
<evidence type="ECO:0000313" key="3">
    <source>
        <dbReference type="Proteomes" id="UP000178082"/>
    </source>
</evidence>
<reference evidence="2 3" key="1">
    <citation type="journal article" date="2016" name="Nat. Commun.">
        <title>Thousands of microbial genomes shed light on interconnected biogeochemical processes in an aquifer system.</title>
        <authorList>
            <person name="Anantharaman K."/>
            <person name="Brown C.T."/>
            <person name="Hug L.A."/>
            <person name="Sharon I."/>
            <person name="Castelle C.J."/>
            <person name="Probst A.J."/>
            <person name="Thomas B.C."/>
            <person name="Singh A."/>
            <person name="Wilkins M.J."/>
            <person name="Karaoz U."/>
            <person name="Brodie E.L."/>
            <person name="Williams K.H."/>
            <person name="Hubbard S.S."/>
            <person name="Banfield J.F."/>
        </authorList>
    </citation>
    <scope>NUCLEOTIDE SEQUENCE [LARGE SCALE GENOMIC DNA]</scope>
</reference>
<feature type="transmembrane region" description="Helical" evidence="1">
    <location>
        <begin position="5"/>
        <end position="26"/>
    </location>
</feature>
<sequence>MKKNLFNAVIFLSLLTFILSGCFYYVQQPLDIDFSKTELGTKQGKASAYVILWFFAFGNAGSKAAADNGGLKIIRHADYKDLVFLSGLFAIRTTIVYGD</sequence>
<name>A0A1F7SHS7_9BACT</name>
<evidence type="ECO:0000313" key="2">
    <source>
        <dbReference type="EMBL" id="OGL52784.1"/>
    </source>
</evidence>
<dbReference type="EMBL" id="MGDI01000029">
    <property type="protein sequence ID" value="OGL52784.1"/>
    <property type="molecule type" value="Genomic_DNA"/>
</dbReference>
<dbReference type="Pfam" id="PF13146">
    <property type="entry name" value="TRL"/>
    <property type="match status" value="1"/>
</dbReference>
<feature type="transmembrane region" description="Helical" evidence="1">
    <location>
        <begin position="46"/>
        <end position="66"/>
    </location>
</feature>
<organism evidence="2 3">
    <name type="scientific">Candidatus Schekmanbacteria bacterium RIFCSPLOWO2_12_FULL_38_15</name>
    <dbReference type="NCBI Taxonomy" id="1817883"/>
    <lineage>
        <taxon>Bacteria</taxon>
        <taxon>Candidatus Schekmaniibacteriota</taxon>
    </lineage>
</organism>
<comment type="caution">
    <text evidence="2">The sequence shown here is derived from an EMBL/GenBank/DDBJ whole genome shotgun (WGS) entry which is preliminary data.</text>
</comment>
<dbReference type="AlphaFoldDB" id="A0A1F7SHS7"/>
<keyword evidence="1" id="KW-1133">Transmembrane helix</keyword>
<dbReference type="Proteomes" id="UP000178082">
    <property type="component" value="Unassembled WGS sequence"/>
</dbReference>
<keyword evidence="1" id="KW-0472">Membrane</keyword>
<proteinExistence type="predicted"/>